<organism evidence="1 2">
    <name type="scientific">Mikania micrantha</name>
    <name type="common">bitter vine</name>
    <dbReference type="NCBI Taxonomy" id="192012"/>
    <lineage>
        <taxon>Eukaryota</taxon>
        <taxon>Viridiplantae</taxon>
        <taxon>Streptophyta</taxon>
        <taxon>Embryophyta</taxon>
        <taxon>Tracheophyta</taxon>
        <taxon>Spermatophyta</taxon>
        <taxon>Magnoliopsida</taxon>
        <taxon>eudicotyledons</taxon>
        <taxon>Gunneridae</taxon>
        <taxon>Pentapetalae</taxon>
        <taxon>asterids</taxon>
        <taxon>campanulids</taxon>
        <taxon>Asterales</taxon>
        <taxon>Asteraceae</taxon>
        <taxon>Asteroideae</taxon>
        <taxon>Heliantheae alliance</taxon>
        <taxon>Eupatorieae</taxon>
        <taxon>Mikania</taxon>
    </lineage>
</organism>
<dbReference type="Proteomes" id="UP000326396">
    <property type="component" value="Linkage Group LG9"/>
</dbReference>
<name>A0A5N6LM95_9ASTR</name>
<gene>
    <name evidence="1" type="ORF">E3N88_40293</name>
</gene>
<sequence>MNEAGLISKTTEARHLNKISDRQAADAPLPIEELLQYRKDINESFAKRKGHCTCFPQKTLDDLDIIGRQPLRRKKSNDSEDNLLFPNNCLLNQLPMNIFRRNKL</sequence>
<evidence type="ECO:0000313" key="2">
    <source>
        <dbReference type="Proteomes" id="UP000326396"/>
    </source>
</evidence>
<protein>
    <submittedName>
        <fullName evidence="1">Uncharacterized protein</fullName>
    </submittedName>
</protein>
<dbReference type="AlphaFoldDB" id="A0A5N6LM95"/>
<comment type="caution">
    <text evidence="1">The sequence shown here is derived from an EMBL/GenBank/DDBJ whole genome shotgun (WGS) entry which is preliminary data.</text>
</comment>
<reference evidence="1 2" key="1">
    <citation type="submission" date="2019-05" db="EMBL/GenBank/DDBJ databases">
        <title>Mikania micrantha, genome provides insights into the molecular mechanism of rapid growth.</title>
        <authorList>
            <person name="Liu B."/>
        </authorList>
    </citation>
    <scope>NUCLEOTIDE SEQUENCE [LARGE SCALE GENOMIC DNA]</scope>
    <source>
        <strain evidence="1">NLD-2019</strain>
        <tissue evidence="1">Leaf</tissue>
    </source>
</reference>
<accession>A0A5N6LM95</accession>
<dbReference type="EMBL" id="SZYD01000019">
    <property type="protein sequence ID" value="KAD2393316.1"/>
    <property type="molecule type" value="Genomic_DNA"/>
</dbReference>
<evidence type="ECO:0000313" key="1">
    <source>
        <dbReference type="EMBL" id="KAD2393316.1"/>
    </source>
</evidence>
<proteinExistence type="predicted"/>
<keyword evidence="2" id="KW-1185">Reference proteome</keyword>